<evidence type="ECO:0000313" key="1">
    <source>
        <dbReference type="EMBL" id="GGF71861.1"/>
    </source>
</evidence>
<keyword evidence="2" id="KW-1185">Reference proteome</keyword>
<protein>
    <recommendedName>
        <fullName evidence="3">DUF1127 domain-containing protein</fullName>
    </recommendedName>
</protein>
<accession>A0ABQ1VJ42</accession>
<organism evidence="1 2">
    <name type="scientific">Paracoccus acridae</name>
    <dbReference type="NCBI Taxonomy" id="1795310"/>
    <lineage>
        <taxon>Bacteria</taxon>
        <taxon>Pseudomonadati</taxon>
        <taxon>Pseudomonadota</taxon>
        <taxon>Alphaproteobacteria</taxon>
        <taxon>Rhodobacterales</taxon>
        <taxon>Paracoccaceae</taxon>
        <taxon>Paracoccus</taxon>
    </lineage>
</organism>
<evidence type="ECO:0008006" key="3">
    <source>
        <dbReference type="Google" id="ProtNLM"/>
    </source>
</evidence>
<name>A0ABQ1VJ42_9RHOB</name>
<reference evidence="2" key="1">
    <citation type="journal article" date="2019" name="Int. J. Syst. Evol. Microbiol.">
        <title>The Global Catalogue of Microorganisms (GCM) 10K type strain sequencing project: providing services to taxonomists for standard genome sequencing and annotation.</title>
        <authorList>
            <consortium name="The Broad Institute Genomics Platform"/>
            <consortium name="The Broad Institute Genome Sequencing Center for Infectious Disease"/>
            <person name="Wu L."/>
            <person name="Ma J."/>
        </authorList>
    </citation>
    <scope>NUCLEOTIDE SEQUENCE [LARGE SCALE GENOMIC DNA]</scope>
    <source>
        <strain evidence="2">CGMCC 1.15419</strain>
    </source>
</reference>
<dbReference type="RefSeq" id="WP_188715416.1">
    <property type="nucleotide sequence ID" value="NZ_BMIV01000008.1"/>
</dbReference>
<dbReference type="Proteomes" id="UP000640509">
    <property type="component" value="Unassembled WGS sequence"/>
</dbReference>
<proteinExistence type="predicted"/>
<dbReference type="EMBL" id="BMIV01000008">
    <property type="protein sequence ID" value="GGF71861.1"/>
    <property type="molecule type" value="Genomic_DNA"/>
</dbReference>
<evidence type="ECO:0000313" key="2">
    <source>
        <dbReference type="Proteomes" id="UP000640509"/>
    </source>
</evidence>
<comment type="caution">
    <text evidence="1">The sequence shown here is derived from an EMBL/GenBank/DDBJ whole genome shotgun (WGS) entry which is preliminary data.</text>
</comment>
<sequence>MANTTIDTPRGFSWRSLAAPFLAIGRFLVLIAEAVPHAREIERLNQLSDAELAARGLTREGEVRRIMGVAAAL</sequence>
<gene>
    <name evidence="1" type="ORF">GCM10011402_25520</name>
</gene>